<accession>A0A6B0XW61</accession>
<evidence type="ECO:0000313" key="1">
    <source>
        <dbReference type="EMBL" id="MXY32901.1"/>
    </source>
</evidence>
<dbReference type="EMBL" id="VXRY01000087">
    <property type="protein sequence ID" value="MXY32901.1"/>
    <property type="molecule type" value="Genomic_DNA"/>
</dbReference>
<dbReference type="AlphaFoldDB" id="A0A6B0XW61"/>
<protein>
    <submittedName>
        <fullName evidence="1">Uncharacterized protein</fullName>
    </submittedName>
</protein>
<sequence length="111" mass="11822">MSGSHKARPNTTHAASVQFLTGKPISTDTVAVGLWLASMRILPKPMKTNSVDSRFEACRKVLPVEGSRSIPRRAADARGHYPNTVESRLGGGLPDGLCLTRGLNPAQKLSG</sequence>
<name>A0A6B0XW61_9RHOB</name>
<organism evidence="1">
    <name type="scientific">Boseongicola sp. SB0664_bin_43</name>
    <dbReference type="NCBI Taxonomy" id="2604844"/>
    <lineage>
        <taxon>Bacteria</taxon>
        <taxon>Pseudomonadati</taxon>
        <taxon>Pseudomonadota</taxon>
        <taxon>Alphaproteobacteria</taxon>
        <taxon>Rhodobacterales</taxon>
        <taxon>Paracoccaceae</taxon>
        <taxon>Boseongicola</taxon>
    </lineage>
</organism>
<comment type="caution">
    <text evidence="1">The sequence shown here is derived from an EMBL/GenBank/DDBJ whole genome shotgun (WGS) entry which is preliminary data.</text>
</comment>
<gene>
    <name evidence="1" type="ORF">F4Y60_02190</name>
</gene>
<proteinExistence type="predicted"/>
<reference evidence="1" key="1">
    <citation type="submission" date="2019-09" db="EMBL/GenBank/DDBJ databases">
        <title>Characterisation of the sponge microbiome using genome-centric metagenomics.</title>
        <authorList>
            <person name="Engelberts J.P."/>
            <person name="Robbins S.J."/>
            <person name="De Goeij J.M."/>
            <person name="Aranda M."/>
            <person name="Bell S.C."/>
            <person name="Webster N.S."/>
        </authorList>
    </citation>
    <scope>NUCLEOTIDE SEQUENCE</scope>
    <source>
        <strain evidence="1">SB0664_bin_43</strain>
    </source>
</reference>